<dbReference type="OrthoDB" id="3439636at2759"/>
<feature type="compositionally biased region" description="Pro residues" evidence="1">
    <location>
        <begin position="72"/>
        <end position="81"/>
    </location>
</feature>
<dbReference type="AlphaFoldDB" id="L8G3Y2"/>
<dbReference type="PANTHER" id="PTHR21193:SF3">
    <property type="entry name" value="OXIDOREDUCTASE-LIKE DOMAIN-CONTAINING PROTEIN 1"/>
    <property type="match status" value="1"/>
</dbReference>
<dbReference type="InterPro" id="IPR039251">
    <property type="entry name" value="OXLD1"/>
</dbReference>
<evidence type="ECO:0000259" key="2">
    <source>
        <dbReference type="Pfam" id="PF09791"/>
    </source>
</evidence>
<dbReference type="EMBL" id="GL573171">
    <property type="protein sequence ID" value="ELR06641.1"/>
    <property type="molecule type" value="Genomic_DNA"/>
</dbReference>
<reference evidence="4" key="1">
    <citation type="submission" date="2010-09" db="EMBL/GenBank/DDBJ databases">
        <title>The genome sequence of Geomyces destructans 20631-21.</title>
        <authorList>
            <consortium name="The Broad Institute Genome Sequencing Platform"/>
            <person name="Cuomo C.A."/>
            <person name="Blehert D.S."/>
            <person name="Lorch J.M."/>
            <person name="Young S.K."/>
            <person name="Zeng Q."/>
            <person name="Gargeya S."/>
            <person name="Fitzgerald M."/>
            <person name="Haas B."/>
            <person name="Abouelleil A."/>
            <person name="Alvarado L."/>
            <person name="Arachchi H.M."/>
            <person name="Berlin A."/>
            <person name="Brown A."/>
            <person name="Chapman S.B."/>
            <person name="Chen Z."/>
            <person name="Dunbar C."/>
            <person name="Freedman E."/>
            <person name="Gearin G."/>
            <person name="Gellesch M."/>
            <person name="Goldberg J."/>
            <person name="Griggs A."/>
            <person name="Gujja S."/>
            <person name="Heiman D."/>
            <person name="Howarth C."/>
            <person name="Larson L."/>
            <person name="Lui A."/>
            <person name="MacDonald P.J.P."/>
            <person name="Montmayeur A."/>
            <person name="Murphy C."/>
            <person name="Neiman D."/>
            <person name="Pearson M."/>
            <person name="Priest M."/>
            <person name="Roberts A."/>
            <person name="Saif S."/>
            <person name="Shea T."/>
            <person name="Shenoy N."/>
            <person name="Sisk P."/>
            <person name="Stolte C."/>
            <person name="Sykes S."/>
            <person name="Wortman J."/>
            <person name="Nusbaum C."/>
            <person name="Birren B."/>
        </authorList>
    </citation>
    <scope>NUCLEOTIDE SEQUENCE [LARGE SCALE GENOMIC DNA]</scope>
    <source>
        <strain evidence="4">ATCC MYA-4855 / 20631-21</strain>
    </source>
</reference>
<dbReference type="InterPro" id="IPR019180">
    <property type="entry name" value="Oxidoreductase-like_N"/>
</dbReference>
<dbReference type="InParanoid" id="L8G3Y2"/>
<dbReference type="Pfam" id="PF09791">
    <property type="entry name" value="Oxidored-like"/>
    <property type="match status" value="1"/>
</dbReference>
<dbReference type="VEuPathDB" id="FungiDB:GMDG_00258"/>
<protein>
    <recommendedName>
        <fullName evidence="2">Oxidoreductase-like domain-containing protein</fullName>
    </recommendedName>
</protein>
<evidence type="ECO:0000256" key="1">
    <source>
        <dbReference type="SAM" id="MobiDB-lite"/>
    </source>
</evidence>
<dbReference type="PANTHER" id="PTHR21193">
    <property type="entry name" value="OXIDOREDUCTASE-LIKE DOMAIN-CONTAINING PROTEIN 1"/>
    <property type="match status" value="1"/>
</dbReference>
<dbReference type="HOGENOM" id="CLU_062297_2_0_1"/>
<proteinExistence type="predicted"/>
<feature type="compositionally biased region" description="Basic and acidic residues" evidence="1">
    <location>
        <begin position="173"/>
        <end position="193"/>
    </location>
</feature>
<dbReference type="STRING" id="658429.L8G3Y2"/>
<dbReference type="Proteomes" id="UP000011064">
    <property type="component" value="Unassembled WGS sequence"/>
</dbReference>
<dbReference type="GO" id="GO:0005739">
    <property type="term" value="C:mitochondrion"/>
    <property type="evidence" value="ECO:0007669"/>
    <property type="project" value="TreeGrafter"/>
</dbReference>
<accession>L8G3Y2</accession>
<evidence type="ECO:0000313" key="4">
    <source>
        <dbReference type="Proteomes" id="UP000011064"/>
    </source>
</evidence>
<feature type="compositionally biased region" description="Low complexity" evidence="1">
    <location>
        <begin position="21"/>
        <end position="44"/>
    </location>
</feature>
<feature type="region of interest" description="Disordered" evidence="1">
    <location>
        <begin position="169"/>
        <end position="193"/>
    </location>
</feature>
<gene>
    <name evidence="3" type="ORF">GMDG_00258</name>
</gene>
<keyword evidence="4" id="KW-1185">Reference proteome</keyword>
<evidence type="ECO:0000313" key="3">
    <source>
        <dbReference type="EMBL" id="ELR06641.1"/>
    </source>
</evidence>
<feature type="domain" description="Oxidoreductase-like" evidence="2">
    <location>
        <begin position="118"/>
        <end position="161"/>
    </location>
</feature>
<name>L8G3Y2_PSED2</name>
<organism evidence="3 4">
    <name type="scientific">Pseudogymnoascus destructans (strain ATCC MYA-4855 / 20631-21)</name>
    <name type="common">Bat white-nose syndrome fungus</name>
    <name type="synonym">Geomyces destructans</name>
    <dbReference type="NCBI Taxonomy" id="658429"/>
    <lineage>
        <taxon>Eukaryota</taxon>
        <taxon>Fungi</taxon>
        <taxon>Dikarya</taxon>
        <taxon>Ascomycota</taxon>
        <taxon>Pezizomycotina</taxon>
        <taxon>Leotiomycetes</taxon>
        <taxon>Thelebolales</taxon>
        <taxon>Thelebolaceae</taxon>
        <taxon>Pseudogymnoascus</taxon>
    </lineage>
</organism>
<feature type="region of interest" description="Disordered" evidence="1">
    <location>
        <begin position="21"/>
        <end position="88"/>
    </location>
</feature>
<sequence length="193" mass="20762">METRALHHLVRRAPRLLVLPRHTCHHSTNTPNTPNTPSSTSSSPEWPQAKPLGPYYDSLLTHPLSSAFTSDPHPPPPPTSPPKSAKEENIARARVVFGSRLAGPAERRAELASKSELVAGVWVPPRPEEPDNCCMSGCVNCVWDRFGEEVEEWAAARARAERAVGGEVGVDMSRGEGKKVGGGEGGGGRDEYG</sequence>